<reference evidence="1 2" key="1">
    <citation type="journal article" date="2009" name="Nat. Genet.">
        <title>The genome of the cucumber, Cucumis sativus L.</title>
        <authorList>
            <person name="Huang S."/>
            <person name="Li R."/>
            <person name="Zhang Z."/>
            <person name="Li L."/>
            <person name="Gu X."/>
            <person name="Fan W."/>
            <person name="Lucas W.J."/>
            <person name="Wang X."/>
            <person name="Xie B."/>
            <person name="Ni P."/>
            <person name="Ren Y."/>
            <person name="Zhu H."/>
            <person name="Li J."/>
            <person name="Lin K."/>
            <person name="Jin W."/>
            <person name="Fei Z."/>
            <person name="Li G."/>
            <person name="Staub J."/>
            <person name="Kilian A."/>
            <person name="van der Vossen E.A."/>
            <person name="Wu Y."/>
            <person name="Guo J."/>
            <person name="He J."/>
            <person name="Jia Z."/>
            <person name="Ren Y."/>
            <person name="Tian G."/>
            <person name="Lu Y."/>
            <person name="Ruan J."/>
            <person name="Qian W."/>
            <person name="Wang M."/>
            <person name="Huang Q."/>
            <person name="Li B."/>
            <person name="Xuan Z."/>
            <person name="Cao J."/>
            <person name="Asan"/>
            <person name="Wu Z."/>
            <person name="Zhang J."/>
            <person name="Cai Q."/>
            <person name="Bai Y."/>
            <person name="Zhao B."/>
            <person name="Han Y."/>
            <person name="Li Y."/>
            <person name="Li X."/>
            <person name="Wang S."/>
            <person name="Shi Q."/>
            <person name="Liu S."/>
            <person name="Cho W.K."/>
            <person name="Kim J.Y."/>
            <person name="Xu Y."/>
            <person name="Heller-Uszynska K."/>
            <person name="Miao H."/>
            <person name="Cheng Z."/>
            <person name="Zhang S."/>
            <person name="Wu J."/>
            <person name="Yang Y."/>
            <person name="Kang H."/>
            <person name="Li M."/>
            <person name="Liang H."/>
            <person name="Ren X."/>
            <person name="Shi Z."/>
            <person name="Wen M."/>
            <person name="Jian M."/>
            <person name="Yang H."/>
            <person name="Zhang G."/>
            <person name="Yang Z."/>
            <person name="Chen R."/>
            <person name="Liu S."/>
            <person name="Li J."/>
            <person name="Ma L."/>
            <person name="Liu H."/>
            <person name="Zhou Y."/>
            <person name="Zhao J."/>
            <person name="Fang X."/>
            <person name="Li G."/>
            <person name="Fang L."/>
            <person name="Li Y."/>
            <person name="Liu D."/>
            <person name="Zheng H."/>
            <person name="Zhang Y."/>
            <person name="Qin N."/>
            <person name="Li Z."/>
            <person name="Yang G."/>
            <person name="Yang S."/>
            <person name="Bolund L."/>
            <person name="Kristiansen K."/>
            <person name="Zheng H."/>
            <person name="Li S."/>
            <person name="Zhang X."/>
            <person name="Yang H."/>
            <person name="Wang J."/>
            <person name="Sun R."/>
            <person name="Zhang B."/>
            <person name="Jiang S."/>
            <person name="Wang J."/>
            <person name="Du Y."/>
            <person name="Li S."/>
        </authorList>
    </citation>
    <scope>NUCLEOTIDE SEQUENCE [LARGE SCALE GENOMIC DNA]</scope>
    <source>
        <strain evidence="2">cv. 9930</strain>
    </source>
</reference>
<dbReference type="Gramene" id="KGN44727">
    <property type="protein sequence ID" value="KGN44727"/>
    <property type="gene ID" value="Csa_7G374700"/>
</dbReference>
<organism evidence="1 2">
    <name type="scientific">Cucumis sativus</name>
    <name type="common">Cucumber</name>
    <dbReference type="NCBI Taxonomy" id="3659"/>
    <lineage>
        <taxon>Eukaryota</taxon>
        <taxon>Viridiplantae</taxon>
        <taxon>Streptophyta</taxon>
        <taxon>Embryophyta</taxon>
        <taxon>Tracheophyta</taxon>
        <taxon>Spermatophyta</taxon>
        <taxon>Magnoliopsida</taxon>
        <taxon>eudicotyledons</taxon>
        <taxon>Gunneridae</taxon>
        <taxon>Pentapetalae</taxon>
        <taxon>rosids</taxon>
        <taxon>fabids</taxon>
        <taxon>Cucurbitales</taxon>
        <taxon>Cucurbitaceae</taxon>
        <taxon>Benincaseae</taxon>
        <taxon>Cucumis</taxon>
    </lineage>
</organism>
<protein>
    <submittedName>
        <fullName evidence="1">Uncharacterized protein</fullName>
    </submittedName>
</protein>
<evidence type="ECO:0000313" key="1">
    <source>
        <dbReference type="EMBL" id="KGN44727.1"/>
    </source>
</evidence>
<reference evidence="1 2" key="3">
    <citation type="journal article" date="2010" name="BMC Genomics">
        <title>Transcriptome sequencing and comparative analysis of cucumber flowers with different sex types.</title>
        <authorList>
            <person name="Guo S."/>
            <person name="Zheng Y."/>
            <person name="Joung J.G."/>
            <person name="Liu S."/>
            <person name="Zhang Z."/>
            <person name="Crasta O.R."/>
            <person name="Sobral B.W."/>
            <person name="Xu Y."/>
            <person name="Huang S."/>
            <person name="Fei Z."/>
        </authorList>
    </citation>
    <scope>NUCLEOTIDE SEQUENCE [LARGE SCALE GENOMIC DNA]</scope>
    <source>
        <strain evidence="2">cv. 9930</strain>
    </source>
</reference>
<evidence type="ECO:0000313" key="2">
    <source>
        <dbReference type="Proteomes" id="UP000029981"/>
    </source>
</evidence>
<proteinExistence type="predicted"/>
<dbReference type="EMBL" id="CM002928">
    <property type="protein sequence ID" value="KGN44727.1"/>
    <property type="molecule type" value="Genomic_DNA"/>
</dbReference>
<dbReference type="Proteomes" id="UP000029981">
    <property type="component" value="Chromosome 7"/>
</dbReference>
<reference evidence="1 2" key="4">
    <citation type="journal article" date="2011" name="BMC Genomics">
        <title>RNA-Seq improves annotation of protein-coding genes in the cucumber genome.</title>
        <authorList>
            <person name="Li Z."/>
            <person name="Zhang Z."/>
            <person name="Yan P."/>
            <person name="Huang S."/>
            <person name="Fei Z."/>
            <person name="Lin K."/>
        </authorList>
    </citation>
    <scope>NUCLEOTIDE SEQUENCE [LARGE SCALE GENOMIC DNA]</scope>
    <source>
        <strain evidence="2">cv. 9930</strain>
    </source>
</reference>
<accession>A0A0A0K8M8</accession>
<gene>
    <name evidence="1" type="ORF">Csa_7G374700</name>
</gene>
<keyword evidence="2" id="KW-1185">Reference proteome</keyword>
<reference evidence="1 2" key="2">
    <citation type="journal article" date="2009" name="PLoS ONE">
        <title>An integrated genetic and cytogenetic map of the cucumber genome.</title>
        <authorList>
            <person name="Ren Y."/>
            <person name="Zhang Z."/>
            <person name="Liu J."/>
            <person name="Staub J.E."/>
            <person name="Han Y."/>
            <person name="Cheng Z."/>
            <person name="Li X."/>
            <person name="Lu J."/>
            <person name="Miao H."/>
            <person name="Kang H."/>
            <person name="Xie B."/>
            <person name="Gu X."/>
            <person name="Wang X."/>
            <person name="Du Y."/>
            <person name="Jin W."/>
            <person name="Huang S."/>
        </authorList>
    </citation>
    <scope>NUCLEOTIDE SEQUENCE [LARGE SCALE GENOMIC DNA]</scope>
    <source>
        <strain evidence="2">cv. 9930</strain>
    </source>
</reference>
<dbReference type="AlphaFoldDB" id="A0A0A0K8M8"/>
<name>A0A0A0K8M8_CUCSA</name>
<sequence length="100" mass="11301">MIAEGRADPTFLFRSSNLHWNFHPIELLKTSSFCFSEPFSISDNGPPVEILVYKIMEVITSIQIKVQFVFIAPIQYHGFNGVVGNEISMCAHLMSVRPNV</sequence>